<dbReference type="NCBIfam" id="NF041216">
    <property type="entry name" value="CU044_2847_fam"/>
    <property type="match status" value="1"/>
</dbReference>
<name>A0AB39Q2R5_9ACTN</name>
<proteinExistence type="predicted"/>
<dbReference type="AlphaFoldDB" id="A0AB39Q2R5"/>
<dbReference type="Pfam" id="PF19493">
    <property type="entry name" value="Trypco1"/>
    <property type="match status" value="1"/>
</dbReference>
<feature type="domain" description="Trypsin-co-occurring" evidence="1">
    <location>
        <begin position="16"/>
        <end position="108"/>
    </location>
</feature>
<evidence type="ECO:0000313" key="2">
    <source>
        <dbReference type="EMBL" id="XDQ37590.1"/>
    </source>
</evidence>
<organism evidence="2">
    <name type="scientific">Streptomyces sp. R28</name>
    <dbReference type="NCBI Taxonomy" id="3238628"/>
    <lineage>
        <taxon>Bacteria</taxon>
        <taxon>Bacillati</taxon>
        <taxon>Actinomycetota</taxon>
        <taxon>Actinomycetes</taxon>
        <taxon>Kitasatosporales</taxon>
        <taxon>Streptomycetaceae</taxon>
        <taxon>Streptomyces</taxon>
    </lineage>
</organism>
<dbReference type="EMBL" id="CP163439">
    <property type="protein sequence ID" value="XDQ37590.1"/>
    <property type="molecule type" value="Genomic_DNA"/>
</dbReference>
<evidence type="ECO:0000259" key="1">
    <source>
        <dbReference type="Pfam" id="PF19493"/>
    </source>
</evidence>
<dbReference type="InterPro" id="IPR045794">
    <property type="entry name" value="Trypco1"/>
</dbReference>
<reference evidence="2" key="1">
    <citation type="submission" date="2024-07" db="EMBL/GenBank/DDBJ databases">
        <authorList>
            <person name="Yu S.T."/>
        </authorList>
    </citation>
    <scope>NUCLEOTIDE SEQUENCE</scope>
    <source>
        <strain evidence="2">R28</strain>
    </source>
</reference>
<protein>
    <submittedName>
        <fullName evidence="2">CU044_2847 family protein</fullName>
    </submittedName>
</protein>
<accession>A0AB39Q2R5</accession>
<sequence>MAELLRIAMGDEDGGDGEGHLVVEVDDDEPGMVRASRVGDRMREASVSLEEALDPIRRAAEATLRTFQAAQPDTVELEFGVKLNASAGAVLTKAGVEGHIVVKLGWERKDPGA</sequence>
<gene>
    <name evidence="2" type="ORF">AB5J49_31950</name>
</gene>
<dbReference type="RefSeq" id="WP_369172329.1">
    <property type="nucleotide sequence ID" value="NZ_CP163439.1"/>
</dbReference>